<comment type="subcellular location">
    <subcellularLocation>
        <location evidence="1 7">Cell membrane</location>
        <topology evidence="1 7">Multi-pass membrane protein</topology>
    </subcellularLocation>
</comment>
<dbReference type="PANTHER" id="PTHR30151">
    <property type="entry name" value="ALKANE SULFONATE ABC TRANSPORTER-RELATED, MEMBRANE SUBUNIT"/>
    <property type="match status" value="1"/>
</dbReference>
<evidence type="ECO:0000256" key="6">
    <source>
        <dbReference type="ARBA" id="ARBA00023136"/>
    </source>
</evidence>
<feature type="transmembrane region" description="Helical" evidence="7">
    <location>
        <begin position="93"/>
        <end position="111"/>
    </location>
</feature>
<dbReference type="PROSITE" id="PS50928">
    <property type="entry name" value="ABC_TM1"/>
    <property type="match status" value="1"/>
</dbReference>
<dbReference type="EMBL" id="LAQU01000026">
    <property type="protein sequence ID" value="KKB62034.1"/>
    <property type="molecule type" value="Genomic_DNA"/>
</dbReference>
<evidence type="ECO:0000313" key="9">
    <source>
        <dbReference type="EMBL" id="KKB62034.1"/>
    </source>
</evidence>
<dbReference type="AlphaFoldDB" id="A0A0F5JWN8"/>
<evidence type="ECO:0000256" key="7">
    <source>
        <dbReference type="RuleBase" id="RU363032"/>
    </source>
</evidence>
<evidence type="ECO:0000256" key="1">
    <source>
        <dbReference type="ARBA" id="ARBA00004651"/>
    </source>
</evidence>
<evidence type="ECO:0000256" key="3">
    <source>
        <dbReference type="ARBA" id="ARBA00022475"/>
    </source>
</evidence>
<keyword evidence="2 7" id="KW-0813">Transport</keyword>
<comment type="caution">
    <text evidence="9">The sequence shown here is derived from an EMBL/GenBank/DDBJ whole genome shotgun (WGS) entry which is preliminary data.</text>
</comment>
<feature type="transmembrane region" description="Helical" evidence="7">
    <location>
        <begin position="117"/>
        <end position="136"/>
    </location>
</feature>
<evidence type="ECO:0000256" key="2">
    <source>
        <dbReference type="ARBA" id="ARBA00022448"/>
    </source>
</evidence>
<dbReference type="Pfam" id="PF00528">
    <property type="entry name" value="BPD_transp_1"/>
    <property type="match status" value="1"/>
</dbReference>
<dbReference type="PANTHER" id="PTHR30151:SF38">
    <property type="entry name" value="ALIPHATIC SULFONATES TRANSPORT PERMEASE PROTEIN SSUC-RELATED"/>
    <property type="match status" value="1"/>
</dbReference>
<feature type="transmembrane region" description="Helical" evidence="7">
    <location>
        <begin position="212"/>
        <end position="235"/>
    </location>
</feature>
<keyword evidence="4 7" id="KW-0812">Transmembrane</keyword>
<keyword evidence="6 7" id="KW-0472">Membrane</keyword>
<keyword evidence="10" id="KW-1185">Reference proteome</keyword>
<proteinExistence type="inferred from homology"/>
<dbReference type="Proteomes" id="UP000033618">
    <property type="component" value="Unassembled WGS sequence"/>
</dbReference>
<dbReference type="InterPro" id="IPR035906">
    <property type="entry name" value="MetI-like_sf"/>
</dbReference>
<gene>
    <name evidence="9" type="ORF">WM40_19635</name>
</gene>
<dbReference type="GO" id="GO:0042918">
    <property type="term" value="P:alkanesulfonate transmembrane transport"/>
    <property type="evidence" value="ECO:0007669"/>
    <property type="project" value="UniProtKB-ARBA"/>
</dbReference>
<keyword evidence="5 7" id="KW-1133">Transmembrane helix</keyword>
<feature type="transmembrane region" description="Helical" evidence="7">
    <location>
        <begin position="157"/>
        <end position="178"/>
    </location>
</feature>
<dbReference type="PATRIC" id="fig|28092.6.peg.4602"/>
<reference evidence="9 10" key="1">
    <citation type="submission" date="2015-03" db="EMBL/GenBank/DDBJ databases">
        <title>Draft Genome Sequence of Burkholderia andropogonis type strain ICMP2807, isolated from Sorghum bicolor.</title>
        <authorList>
            <person name="Lopes-Santos L."/>
            <person name="Castro D.B."/>
            <person name="Ottoboni L.M."/>
            <person name="Park D."/>
            <person name="Weirc B.S."/>
            <person name="Destefano S.A."/>
        </authorList>
    </citation>
    <scope>NUCLEOTIDE SEQUENCE [LARGE SCALE GENOMIC DNA]</scope>
    <source>
        <strain evidence="9 10">ICMP2807</strain>
    </source>
</reference>
<name>A0A0F5JWN8_9BURK</name>
<dbReference type="Gene3D" id="1.10.3720.10">
    <property type="entry name" value="MetI-like"/>
    <property type="match status" value="1"/>
</dbReference>
<dbReference type="SUPFAM" id="SSF161098">
    <property type="entry name" value="MetI-like"/>
    <property type="match status" value="1"/>
</dbReference>
<feature type="domain" description="ABC transmembrane type-1" evidence="8">
    <location>
        <begin position="47"/>
        <end position="241"/>
    </location>
</feature>
<evidence type="ECO:0000259" key="8">
    <source>
        <dbReference type="PROSITE" id="PS50928"/>
    </source>
</evidence>
<accession>A0A0F5JWN8</accession>
<evidence type="ECO:0000256" key="4">
    <source>
        <dbReference type="ARBA" id="ARBA00022692"/>
    </source>
</evidence>
<sequence>MRRTVGVAVILAAWWGLSAIGVLRPEVLAGPPAILSAAVSLWQDGELPAALWVSLHRVLIGLGIGGAAGVSLALLCGLSRVAEDLVDPPMQMLRTVPHIALIPLLIIWFGIGETPKIALIALASTFPLYLNVYAGIRNVDVGLIEAARVLELSRARLIALIVLPGALPNLLTGLRYALGASWLALVFGEQINATAGIGYLLSNARDLFQTDVIIVCLIVYGRCWGWQVTVIVRWLEKRLLDWRPAFDGG</sequence>
<evidence type="ECO:0000313" key="10">
    <source>
        <dbReference type="Proteomes" id="UP000033618"/>
    </source>
</evidence>
<dbReference type="CDD" id="cd06261">
    <property type="entry name" value="TM_PBP2"/>
    <property type="match status" value="1"/>
</dbReference>
<evidence type="ECO:0000256" key="5">
    <source>
        <dbReference type="ARBA" id="ARBA00022989"/>
    </source>
</evidence>
<comment type="similarity">
    <text evidence="7">Belongs to the binding-protein-dependent transport system permease family.</text>
</comment>
<dbReference type="FunFam" id="1.10.3720.10:FF:000003">
    <property type="entry name" value="Aliphatic sulfonate ABC transporter permease"/>
    <property type="match status" value="1"/>
</dbReference>
<feature type="transmembrane region" description="Helical" evidence="7">
    <location>
        <begin position="58"/>
        <end position="81"/>
    </location>
</feature>
<keyword evidence="3" id="KW-1003">Cell membrane</keyword>
<dbReference type="STRING" id="28092.WM40_19635"/>
<protein>
    <submittedName>
        <fullName evidence="9">ABC transporter permease</fullName>
    </submittedName>
</protein>
<dbReference type="InterPro" id="IPR000515">
    <property type="entry name" value="MetI-like"/>
</dbReference>
<organism evidence="9 10">
    <name type="scientific">Robbsia andropogonis</name>
    <dbReference type="NCBI Taxonomy" id="28092"/>
    <lineage>
        <taxon>Bacteria</taxon>
        <taxon>Pseudomonadati</taxon>
        <taxon>Pseudomonadota</taxon>
        <taxon>Betaproteobacteria</taxon>
        <taxon>Burkholderiales</taxon>
        <taxon>Burkholderiaceae</taxon>
        <taxon>Robbsia</taxon>
    </lineage>
</organism>
<dbReference type="GO" id="GO:0005886">
    <property type="term" value="C:plasma membrane"/>
    <property type="evidence" value="ECO:0007669"/>
    <property type="project" value="UniProtKB-SubCell"/>
</dbReference>